<evidence type="ECO:0000313" key="2">
    <source>
        <dbReference type="Proteomes" id="UP000887159"/>
    </source>
</evidence>
<keyword evidence="2" id="KW-1185">Reference proteome</keyword>
<accession>A0A8X6VEE8</accession>
<gene>
    <name evidence="1" type="ORF">TNCV_980851</name>
</gene>
<dbReference type="EMBL" id="BMAU01021234">
    <property type="protein sequence ID" value="GFY03080.1"/>
    <property type="molecule type" value="Genomic_DNA"/>
</dbReference>
<sequence length="112" mass="12692">MVDISFDDISEAVLCGEKFGLLNLLKHTNTYGPHKEIETTMSCSRLHDKRQIGKRRGGIILLYFIKDWAVNNTPPLSILFCLKAGVNILDGEEEVWLQMEGTSGVARKMRMH</sequence>
<proteinExistence type="predicted"/>
<name>A0A8X6VEE8_TRICX</name>
<reference evidence="1" key="1">
    <citation type="submission" date="2020-08" db="EMBL/GenBank/DDBJ databases">
        <title>Multicomponent nature underlies the extraordinary mechanical properties of spider dragline silk.</title>
        <authorList>
            <person name="Kono N."/>
            <person name="Nakamura H."/>
            <person name="Mori M."/>
            <person name="Yoshida Y."/>
            <person name="Ohtoshi R."/>
            <person name="Malay A.D."/>
            <person name="Moran D.A.P."/>
            <person name="Tomita M."/>
            <person name="Numata K."/>
            <person name="Arakawa K."/>
        </authorList>
    </citation>
    <scope>NUCLEOTIDE SEQUENCE</scope>
</reference>
<evidence type="ECO:0000313" key="1">
    <source>
        <dbReference type="EMBL" id="GFY03080.1"/>
    </source>
</evidence>
<comment type="caution">
    <text evidence="1">The sequence shown here is derived from an EMBL/GenBank/DDBJ whole genome shotgun (WGS) entry which is preliminary data.</text>
</comment>
<organism evidence="1 2">
    <name type="scientific">Trichonephila clavipes</name>
    <name type="common">Golden silk orbweaver</name>
    <name type="synonym">Nephila clavipes</name>
    <dbReference type="NCBI Taxonomy" id="2585209"/>
    <lineage>
        <taxon>Eukaryota</taxon>
        <taxon>Metazoa</taxon>
        <taxon>Ecdysozoa</taxon>
        <taxon>Arthropoda</taxon>
        <taxon>Chelicerata</taxon>
        <taxon>Arachnida</taxon>
        <taxon>Araneae</taxon>
        <taxon>Araneomorphae</taxon>
        <taxon>Entelegynae</taxon>
        <taxon>Araneoidea</taxon>
        <taxon>Nephilidae</taxon>
        <taxon>Trichonephila</taxon>
    </lineage>
</organism>
<protein>
    <submittedName>
        <fullName evidence="1">Uncharacterized protein</fullName>
    </submittedName>
</protein>
<dbReference type="AlphaFoldDB" id="A0A8X6VEE8"/>
<dbReference type="Proteomes" id="UP000887159">
    <property type="component" value="Unassembled WGS sequence"/>
</dbReference>